<dbReference type="Proteomes" id="UP000221734">
    <property type="component" value="Chromosome Kuenenia_stuttgartiensis_MBR1"/>
</dbReference>
<sequence length="53" mass="5695">MTEKLFDLHEIATADEVFITNSLMEIMPVSSINGNVFGDALPGEITGILSAKI</sequence>
<evidence type="ECO:0000313" key="1">
    <source>
        <dbReference type="EMBL" id="SOH04052.1"/>
    </source>
</evidence>
<dbReference type="RefSeq" id="WP_157820456.1">
    <property type="nucleotide sequence ID" value="NZ_LT934425.1"/>
</dbReference>
<dbReference type="InterPro" id="IPR043132">
    <property type="entry name" value="BCAT-like_C"/>
</dbReference>
<evidence type="ECO:0000313" key="2">
    <source>
        <dbReference type="Proteomes" id="UP000221734"/>
    </source>
</evidence>
<protein>
    <submittedName>
        <fullName evidence="1">Uncharacterized protein</fullName>
    </submittedName>
</protein>
<dbReference type="OrthoDB" id="9805628at2"/>
<accession>A0A2C9CEC4</accession>
<name>A0A2C9CEC4_KUEST</name>
<dbReference type="SUPFAM" id="SSF56752">
    <property type="entry name" value="D-aminoacid aminotransferase-like PLP-dependent enzymes"/>
    <property type="match status" value="1"/>
</dbReference>
<proteinExistence type="predicted"/>
<dbReference type="EMBL" id="LT934425">
    <property type="protein sequence ID" value="SOH04052.1"/>
    <property type="molecule type" value="Genomic_DNA"/>
</dbReference>
<organism evidence="1 2">
    <name type="scientific">Kuenenia stuttgartiensis</name>
    <dbReference type="NCBI Taxonomy" id="174633"/>
    <lineage>
        <taxon>Bacteria</taxon>
        <taxon>Pseudomonadati</taxon>
        <taxon>Planctomycetota</taxon>
        <taxon>Candidatus Brocadiia</taxon>
        <taxon>Candidatus Brocadiales</taxon>
        <taxon>Candidatus Brocadiaceae</taxon>
        <taxon>Candidatus Kuenenia</taxon>
    </lineage>
</organism>
<keyword evidence="2" id="KW-1185">Reference proteome</keyword>
<reference evidence="2" key="1">
    <citation type="submission" date="2017-10" db="EMBL/GenBank/DDBJ databases">
        <authorList>
            <person name="Frank J."/>
        </authorList>
    </citation>
    <scope>NUCLEOTIDE SEQUENCE [LARGE SCALE GENOMIC DNA]</scope>
</reference>
<dbReference type="KEGG" id="kst:KSMBR1_1553"/>
<dbReference type="AlphaFoldDB" id="A0A2C9CEC4"/>
<dbReference type="Gene3D" id="3.20.10.10">
    <property type="entry name" value="D-amino Acid Aminotransferase, subunit A, domain 2"/>
    <property type="match status" value="1"/>
</dbReference>
<gene>
    <name evidence="1" type="primary">ilvE_4</name>
    <name evidence="1" type="ORF">KSMBR1_1553</name>
</gene>
<dbReference type="InterPro" id="IPR036038">
    <property type="entry name" value="Aminotransferase-like"/>
</dbReference>
<dbReference type="GO" id="GO:0003824">
    <property type="term" value="F:catalytic activity"/>
    <property type="evidence" value="ECO:0007669"/>
    <property type="project" value="InterPro"/>
</dbReference>